<keyword evidence="4" id="KW-1185">Reference proteome</keyword>
<evidence type="ECO:0000313" key="3">
    <source>
        <dbReference type="EMBL" id="KAF9329365.1"/>
    </source>
</evidence>
<dbReference type="AlphaFoldDB" id="A0A9P5VK87"/>
<protein>
    <submittedName>
        <fullName evidence="3">Uncharacterized protein</fullName>
    </submittedName>
</protein>
<feature type="region of interest" description="Disordered" evidence="1">
    <location>
        <begin position="52"/>
        <end position="89"/>
    </location>
</feature>
<name>A0A9P5VK87_9FUNG</name>
<evidence type="ECO:0000313" key="4">
    <source>
        <dbReference type="Proteomes" id="UP000696485"/>
    </source>
</evidence>
<keyword evidence="2" id="KW-0732">Signal</keyword>
<evidence type="ECO:0000256" key="2">
    <source>
        <dbReference type="SAM" id="SignalP"/>
    </source>
</evidence>
<accession>A0A9P5VK87</accession>
<feature type="compositionally biased region" description="Basic and acidic residues" evidence="1">
    <location>
        <begin position="127"/>
        <end position="140"/>
    </location>
</feature>
<proteinExistence type="predicted"/>
<feature type="chain" id="PRO_5040141937" evidence="2">
    <location>
        <begin position="26"/>
        <end position="661"/>
    </location>
</feature>
<gene>
    <name evidence="3" type="ORF">BG006_007545</name>
</gene>
<feature type="region of interest" description="Disordered" evidence="1">
    <location>
        <begin position="104"/>
        <end position="140"/>
    </location>
</feature>
<organism evidence="3 4">
    <name type="scientific">Podila minutissima</name>
    <dbReference type="NCBI Taxonomy" id="64525"/>
    <lineage>
        <taxon>Eukaryota</taxon>
        <taxon>Fungi</taxon>
        <taxon>Fungi incertae sedis</taxon>
        <taxon>Mucoromycota</taxon>
        <taxon>Mortierellomycotina</taxon>
        <taxon>Mortierellomycetes</taxon>
        <taxon>Mortierellales</taxon>
        <taxon>Mortierellaceae</taxon>
        <taxon>Podila</taxon>
    </lineage>
</organism>
<sequence length="661" mass="74492">MAPWRALGMLAFGLAIIFMFVRLHGDGYDFPVEVAKMKDGLEFPRQPDRTYLEASSLYPQDEEDQDSVGDGDRIEEVPVTGSGSQGQKFTVGWNSQWHLIKKKKAVPEEEPQQHQQPLQEATVAEGSKLDPEQASKDSDGNERWVWMTNIWYNDGECGAGHLRQYRRRLGDVMAADNSTKWELMYTHKLPGPITHSSLSRRVTTQDKDGANHKTESIRLAVVYKVVQDEHAAYHSRVYHFGVYQEHADLREDCGPISTETCHRYRPFLSYDYVLPGTTLIKEFTLEHDMILYARLSDTALFRALLLPKLKPGSTSPARPFALSSGALGPVMVCAEKKLVTQRTSFFVKIPSRAKSNDLNVLLAHVQESRERDVWDYQVSVRRELTEAMTGIKKWLPEEQRWISFGNPSITHETDMIMDEPYTYGTAVQNPYVVKAADGTSFHMPVKGTIVSLENSDRTWSRDKSKGKNDPSLFQNTWGESVIDRSLSNIITEQGVINDTNDVMVLKTNGNSILVLKREFLPEDETQISTSWHLAMIMNDKKYDPTSPSAASRNVLAMRIVQARPTAAIKVAEQALAELMNKKVDDEGDVTGVEGAEELKAIIKDKAERNILLMVFGNGRIVGYDLDRTTEASPVLMFLKEKYPVVIGMLAVVVAFVINEAR</sequence>
<dbReference type="EMBL" id="JAAAUY010000481">
    <property type="protein sequence ID" value="KAF9329365.1"/>
    <property type="molecule type" value="Genomic_DNA"/>
</dbReference>
<reference evidence="3" key="1">
    <citation type="journal article" date="2020" name="Fungal Divers.">
        <title>Resolving the Mortierellaceae phylogeny through synthesis of multi-gene phylogenetics and phylogenomics.</title>
        <authorList>
            <person name="Vandepol N."/>
            <person name="Liber J."/>
            <person name="Desiro A."/>
            <person name="Na H."/>
            <person name="Kennedy M."/>
            <person name="Barry K."/>
            <person name="Grigoriev I.V."/>
            <person name="Miller A.N."/>
            <person name="O'Donnell K."/>
            <person name="Stajich J.E."/>
            <person name="Bonito G."/>
        </authorList>
    </citation>
    <scope>NUCLEOTIDE SEQUENCE</scope>
    <source>
        <strain evidence="3">NVP1</strain>
    </source>
</reference>
<comment type="caution">
    <text evidence="3">The sequence shown here is derived from an EMBL/GenBank/DDBJ whole genome shotgun (WGS) entry which is preliminary data.</text>
</comment>
<dbReference type="Proteomes" id="UP000696485">
    <property type="component" value="Unassembled WGS sequence"/>
</dbReference>
<feature type="signal peptide" evidence="2">
    <location>
        <begin position="1"/>
        <end position="25"/>
    </location>
</feature>
<evidence type="ECO:0000256" key="1">
    <source>
        <dbReference type="SAM" id="MobiDB-lite"/>
    </source>
</evidence>
<feature type="compositionally biased region" description="Acidic residues" evidence="1">
    <location>
        <begin position="60"/>
        <end position="69"/>
    </location>
</feature>